<sequence length="146" mass="15283">MFLDTCTISNGACDPNAGCSHDNTTNAVECTCKTGYSDTGVAPNVVCTDTCTIKNGGCDPNAGCSHDNTTNAVECTCKTGYTNTGVAPNVTRAPSAMELAIQTPVAHTTTKRMQWFAHAKLGTPTLECRPTLYAQTRAPSAMELAI</sequence>
<proteinExistence type="predicted"/>
<organism evidence="1 2">
    <name type="scientific">Rotaria magnacalcarata</name>
    <dbReference type="NCBI Taxonomy" id="392030"/>
    <lineage>
        <taxon>Eukaryota</taxon>
        <taxon>Metazoa</taxon>
        <taxon>Spiralia</taxon>
        <taxon>Gnathifera</taxon>
        <taxon>Rotifera</taxon>
        <taxon>Eurotatoria</taxon>
        <taxon>Bdelloidea</taxon>
        <taxon>Philodinida</taxon>
        <taxon>Philodinidae</taxon>
        <taxon>Rotaria</taxon>
    </lineage>
</organism>
<accession>A0A816ZK51</accession>
<reference evidence="1" key="1">
    <citation type="submission" date="2021-02" db="EMBL/GenBank/DDBJ databases">
        <authorList>
            <person name="Nowell W R."/>
        </authorList>
    </citation>
    <scope>NUCLEOTIDE SEQUENCE</scope>
</reference>
<evidence type="ECO:0000313" key="1">
    <source>
        <dbReference type="EMBL" id="CAF2218021.1"/>
    </source>
</evidence>
<dbReference type="SUPFAM" id="SSF57196">
    <property type="entry name" value="EGF/Laminin"/>
    <property type="match status" value="1"/>
</dbReference>
<comment type="caution">
    <text evidence="1">The sequence shown here is derived from an EMBL/GenBank/DDBJ whole genome shotgun (WGS) entry which is preliminary data.</text>
</comment>
<dbReference type="Gene3D" id="2.10.25.10">
    <property type="entry name" value="Laminin"/>
    <property type="match status" value="2"/>
</dbReference>
<name>A0A816ZK51_9BILA</name>
<dbReference type="AlphaFoldDB" id="A0A816ZK51"/>
<dbReference type="EMBL" id="CAJNRE010019943">
    <property type="protein sequence ID" value="CAF2218021.1"/>
    <property type="molecule type" value="Genomic_DNA"/>
</dbReference>
<protein>
    <submittedName>
        <fullName evidence="1">Uncharacterized protein</fullName>
    </submittedName>
</protein>
<dbReference type="Proteomes" id="UP000663824">
    <property type="component" value="Unassembled WGS sequence"/>
</dbReference>
<evidence type="ECO:0000313" key="2">
    <source>
        <dbReference type="Proteomes" id="UP000663824"/>
    </source>
</evidence>
<gene>
    <name evidence="1" type="ORF">MBJ925_LOCUS36234</name>
</gene>